<gene>
    <name evidence="3" type="ORF">MARIT_1484</name>
</gene>
<dbReference type="Pfam" id="PF13505">
    <property type="entry name" value="OMP_b-brl"/>
    <property type="match status" value="1"/>
</dbReference>
<name>A0A2H1E9G4_9FLAO</name>
<keyword evidence="1" id="KW-0732">Signal</keyword>
<evidence type="ECO:0000259" key="2">
    <source>
        <dbReference type="Pfam" id="PF13505"/>
    </source>
</evidence>
<evidence type="ECO:0000313" key="3">
    <source>
        <dbReference type="EMBL" id="SFZ82192.1"/>
    </source>
</evidence>
<organism evidence="3 4">
    <name type="scientific">Tenacibaculum maritimum NCIMB 2154</name>
    <dbReference type="NCBI Taxonomy" id="1349785"/>
    <lineage>
        <taxon>Bacteria</taxon>
        <taxon>Pseudomonadati</taxon>
        <taxon>Bacteroidota</taxon>
        <taxon>Flavobacteriia</taxon>
        <taxon>Flavobacteriales</taxon>
        <taxon>Flavobacteriaceae</taxon>
        <taxon>Tenacibaculum</taxon>
    </lineage>
</organism>
<dbReference type="SUPFAM" id="SSF56925">
    <property type="entry name" value="OMPA-like"/>
    <property type="match status" value="1"/>
</dbReference>
<dbReference type="AlphaFoldDB" id="A0A2H1E9G4"/>
<accession>A0A2H1E9G4</accession>
<dbReference type="EMBL" id="LT634361">
    <property type="protein sequence ID" value="SFZ82192.1"/>
    <property type="molecule type" value="Genomic_DNA"/>
</dbReference>
<dbReference type="InterPro" id="IPR027385">
    <property type="entry name" value="Beta-barrel_OMP"/>
</dbReference>
<feature type="domain" description="Outer membrane protein beta-barrel" evidence="2">
    <location>
        <begin position="24"/>
        <end position="215"/>
    </location>
</feature>
<proteinExistence type="predicted"/>
<dbReference type="STRING" id="1349785.GCA_000509405_01959"/>
<sequence>MYKDLSLLRIKNYLNMKKIFLSLVLIVLGLTSNAQEKEKAKGGFEKEDWYVTGTAGYSSETKGGLDVSATEFTFSPSAGYFITDNIALELGLTFKSITVPAGLNERITNSFGVVAGGSYFFTPKKDFSFVVGAGVSYSSNSLETNKIKESDVATFGIVVSPGVNYFLSESFALRASIGALSYSNEKMEAPNDSTATGFGFNLNLSDIKLGLTYKF</sequence>
<dbReference type="Gene3D" id="2.40.160.20">
    <property type="match status" value="1"/>
</dbReference>
<keyword evidence="4" id="KW-1185">Reference proteome</keyword>
<dbReference type="Proteomes" id="UP000231564">
    <property type="component" value="Chromosome MARIT"/>
</dbReference>
<evidence type="ECO:0000313" key="4">
    <source>
        <dbReference type="Proteomes" id="UP000231564"/>
    </source>
</evidence>
<evidence type="ECO:0000256" key="1">
    <source>
        <dbReference type="ARBA" id="ARBA00022729"/>
    </source>
</evidence>
<dbReference type="KEGG" id="tmar:MARIT_1484"/>
<dbReference type="InterPro" id="IPR011250">
    <property type="entry name" value="OMP/PagP_B-barrel"/>
</dbReference>
<protein>
    <recommendedName>
        <fullName evidence="2">Outer membrane protein beta-barrel domain-containing protein</fullName>
    </recommendedName>
</protein>
<reference evidence="3 4" key="1">
    <citation type="submission" date="2016-11" db="EMBL/GenBank/DDBJ databases">
        <authorList>
            <person name="Jaros S."/>
            <person name="Januszkiewicz K."/>
            <person name="Wedrychowicz H."/>
        </authorList>
    </citation>
    <scope>NUCLEOTIDE SEQUENCE [LARGE SCALE GENOMIC DNA]</scope>
    <source>
        <strain evidence="3">NCIMB 2154T</strain>
    </source>
</reference>